<dbReference type="AlphaFoldDB" id="A0A101Q8G0"/>
<evidence type="ECO:0000313" key="2">
    <source>
        <dbReference type="EMBL" id="KUN25413.1"/>
    </source>
</evidence>
<dbReference type="RefSeq" id="WP_059264111.1">
    <property type="nucleotide sequence ID" value="NZ_KQ948358.1"/>
</dbReference>
<evidence type="ECO:0000313" key="3">
    <source>
        <dbReference type="Proteomes" id="UP000053398"/>
    </source>
</evidence>
<dbReference type="InterPro" id="IPR021903">
    <property type="entry name" value="DUF3515"/>
</dbReference>
<comment type="caution">
    <text evidence="2">The sequence shown here is derived from an EMBL/GenBank/DDBJ whole genome shotgun (WGS) entry which is preliminary data.</text>
</comment>
<protein>
    <recommendedName>
        <fullName evidence="4">DUF3515 domain-containing protein</fullName>
    </recommendedName>
</protein>
<dbReference type="Proteomes" id="UP000053398">
    <property type="component" value="Unassembled WGS sequence"/>
</dbReference>
<keyword evidence="1" id="KW-0732">Signal</keyword>
<accession>A0A101Q8G0</accession>
<feature type="chain" id="PRO_5007103532" description="DUF3515 domain-containing protein" evidence="1">
    <location>
        <begin position="27"/>
        <end position="173"/>
    </location>
</feature>
<proteinExistence type="predicted"/>
<reference evidence="2 3" key="1">
    <citation type="submission" date="2015-10" db="EMBL/GenBank/DDBJ databases">
        <title>Draft genome sequence of Streptomyces corchorusii DSM 40340, type strain for the species Streptomyces corchorusii.</title>
        <authorList>
            <person name="Ruckert C."/>
            <person name="Winkler A."/>
            <person name="Kalinowski J."/>
            <person name="Kampfer P."/>
            <person name="Glaeser S."/>
        </authorList>
    </citation>
    <scope>NUCLEOTIDE SEQUENCE [LARGE SCALE GENOMIC DNA]</scope>
    <source>
        <strain evidence="2 3">DSM 40340</strain>
    </source>
</reference>
<gene>
    <name evidence="2" type="ORF">AQJ11_21895</name>
</gene>
<dbReference type="PROSITE" id="PS51257">
    <property type="entry name" value="PROKAR_LIPOPROTEIN"/>
    <property type="match status" value="1"/>
</dbReference>
<evidence type="ECO:0008006" key="4">
    <source>
        <dbReference type="Google" id="ProtNLM"/>
    </source>
</evidence>
<sequence length="173" mass="18359">MNIFRHRPLALLAPTLLIAVAGCSTADDSGTVAVPTPDARTAPLCRDLDKVLPRTVDGRTRADPEPRSAYTAGWGSPAIILRCGVVRPPKMIDAKVAQGDDPNAISGGVNGVDWLMEKQGDGTWRFTTSNRRAYVQVTLPEKLSGPDDSAQVMTDLAPAVKKAIPKGIASMRG</sequence>
<organism evidence="2 3">
    <name type="scientific">Streptomyces corchorusii</name>
    <name type="common">Streptomyces chibaensis</name>
    <dbReference type="NCBI Taxonomy" id="1903"/>
    <lineage>
        <taxon>Bacteria</taxon>
        <taxon>Bacillati</taxon>
        <taxon>Actinomycetota</taxon>
        <taxon>Actinomycetes</taxon>
        <taxon>Kitasatosporales</taxon>
        <taxon>Streptomycetaceae</taxon>
        <taxon>Streptomyces</taxon>
    </lineage>
</organism>
<feature type="signal peptide" evidence="1">
    <location>
        <begin position="1"/>
        <end position="26"/>
    </location>
</feature>
<evidence type="ECO:0000256" key="1">
    <source>
        <dbReference type="SAM" id="SignalP"/>
    </source>
</evidence>
<name>A0A101Q8G0_STRCK</name>
<dbReference type="EMBL" id="LMWP01000020">
    <property type="protein sequence ID" value="KUN25413.1"/>
    <property type="molecule type" value="Genomic_DNA"/>
</dbReference>
<dbReference type="Pfam" id="PF12028">
    <property type="entry name" value="DUF3515"/>
    <property type="match status" value="1"/>
</dbReference>
<keyword evidence="3" id="KW-1185">Reference proteome</keyword>